<dbReference type="Gramene" id="ONI10260">
    <property type="protein sequence ID" value="ONI10260"/>
    <property type="gene ID" value="PRUPE_4G037600"/>
</dbReference>
<protein>
    <submittedName>
        <fullName evidence="1">Uncharacterized protein</fullName>
    </submittedName>
</protein>
<sequence length="72" mass="8263">MNLKCLNKQHHLGLKLKKERQMAELKSVIILNKHITDEHPILNISNVRLFTLTTTTPTKISSNAFIIIQCLI</sequence>
<dbReference type="AlphaFoldDB" id="M5WL11"/>
<keyword evidence="2" id="KW-1185">Reference proteome</keyword>
<dbReference type="HOGENOM" id="CLU_2726984_0_0_1"/>
<dbReference type="EMBL" id="CM007654">
    <property type="protein sequence ID" value="ONI10260.1"/>
    <property type="molecule type" value="Genomic_DNA"/>
</dbReference>
<proteinExistence type="predicted"/>
<evidence type="ECO:0000313" key="1">
    <source>
        <dbReference type="EMBL" id="ONI10260.1"/>
    </source>
</evidence>
<reference evidence="1 2" key="1">
    <citation type="journal article" date="2013" name="Nat. Genet.">
        <title>The high-quality draft genome of peach (Prunus persica) identifies unique patterns of genetic diversity, domestication and genome evolution.</title>
        <authorList>
            <consortium name="International Peach Genome Initiative"/>
            <person name="Verde I."/>
            <person name="Abbott A.G."/>
            <person name="Scalabrin S."/>
            <person name="Jung S."/>
            <person name="Shu S."/>
            <person name="Marroni F."/>
            <person name="Zhebentyayeva T."/>
            <person name="Dettori M.T."/>
            <person name="Grimwood J."/>
            <person name="Cattonaro F."/>
            <person name="Zuccolo A."/>
            <person name="Rossini L."/>
            <person name="Jenkins J."/>
            <person name="Vendramin E."/>
            <person name="Meisel L.A."/>
            <person name="Decroocq V."/>
            <person name="Sosinski B."/>
            <person name="Prochnik S."/>
            <person name="Mitros T."/>
            <person name="Policriti A."/>
            <person name="Cipriani G."/>
            <person name="Dondini L."/>
            <person name="Ficklin S."/>
            <person name="Goodstein D.M."/>
            <person name="Xuan P."/>
            <person name="Del Fabbro C."/>
            <person name="Aramini V."/>
            <person name="Copetti D."/>
            <person name="Gonzalez S."/>
            <person name="Horner D.S."/>
            <person name="Falchi R."/>
            <person name="Lucas S."/>
            <person name="Mica E."/>
            <person name="Maldonado J."/>
            <person name="Lazzari B."/>
            <person name="Bielenberg D."/>
            <person name="Pirona R."/>
            <person name="Miculan M."/>
            <person name="Barakat A."/>
            <person name="Testolin R."/>
            <person name="Stella A."/>
            <person name="Tartarini S."/>
            <person name="Tonutti P."/>
            <person name="Arus P."/>
            <person name="Orellana A."/>
            <person name="Wells C."/>
            <person name="Main D."/>
            <person name="Vizzotto G."/>
            <person name="Silva H."/>
            <person name="Salamini F."/>
            <person name="Schmutz J."/>
            <person name="Morgante M."/>
            <person name="Rokhsar D.S."/>
        </authorList>
    </citation>
    <scope>NUCLEOTIDE SEQUENCE [LARGE SCALE GENOMIC DNA]</scope>
    <source>
        <strain evidence="2">cv. Nemared</strain>
    </source>
</reference>
<gene>
    <name evidence="1" type="ORF">PRUPE_4G037600</name>
</gene>
<name>M5WL11_PRUPE</name>
<organism evidence="1 2">
    <name type="scientific">Prunus persica</name>
    <name type="common">Peach</name>
    <name type="synonym">Amygdalus persica</name>
    <dbReference type="NCBI Taxonomy" id="3760"/>
    <lineage>
        <taxon>Eukaryota</taxon>
        <taxon>Viridiplantae</taxon>
        <taxon>Streptophyta</taxon>
        <taxon>Embryophyta</taxon>
        <taxon>Tracheophyta</taxon>
        <taxon>Spermatophyta</taxon>
        <taxon>Magnoliopsida</taxon>
        <taxon>eudicotyledons</taxon>
        <taxon>Gunneridae</taxon>
        <taxon>Pentapetalae</taxon>
        <taxon>rosids</taxon>
        <taxon>fabids</taxon>
        <taxon>Rosales</taxon>
        <taxon>Rosaceae</taxon>
        <taxon>Amygdaloideae</taxon>
        <taxon>Amygdaleae</taxon>
        <taxon>Prunus</taxon>
    </lineage>
</organism>
<evidence type="ECO:0000313" key="2">
    <source>
        <dbReference type="Proteomes" id="UP000006882"/>
    </source>
</evidence>
<dbReference type="Proteomes" id="UP000006882">
    <property type="component" value="Chromosome G4"/>
</dbReference>
<accession>M5WL11</accession>